<accession>X1UMX5</accession>
<comment type="caution">
    <text evidence="1">The sequence shown here is derived from an EMBL/GenBank/DDBJ whole genome shotgun (WGS) entry which is preliminary data.</text>
</comment>
<reference evidence="1" key="1">
    <citation type="journal article" date="2014" name="Front. Microbiol.">
        <title>High frequency of phylogenetically diverse reductive dehalogenase-homologous genes in deep subseafloor sedimentary metagenomes.</title>
        <authorList>
            <person name="Kawai M."/>
            <person name="Futagami T."/>
            <person name="Toyoda A."/>
            <person name="Takaki Y."/>
            <person name="Nishi S."/>
            <person name="Hori S."/>
            <person name="Arai W."/>
            <person name="Tsubouchi T."/>
            <person name="Morono Y."/>
            <person name="Uchiyama I."/>
            <person name="Ito T."/>
            <person name="Fujiyama A."/>
            <person name="Inagaki F."/>
            <person name="Takami H."/>
        </authorList>
    </citation>
    <scope>NUCLEOTIDE SEQUENCE</scope>
    <source>
        <strain evidence="1">Expedition CK06-06</strain>
    </source>
</reference>
<name>X1UMX5_9ZZZZ</name>
<protein>
    <submittedName>
        <fullName evidence="1">Uncharacterized protein</fullName>
    </submittedName>
</protein>
<organism evidence="1">
    <name type="scientific">marine sediment metagenome</name>
    <dbReference type="NCBI Taxonomy" id="412755"/>
    <lineage>
        <taxon>unclassified sequences</taxon>
        <taxon>metagenomes</taxon>
        <taxon>ecological metagenomes</taxon>
    </lineage>
</organism>
<proteinExistence type="predicted"/>
<feature type="non-terminal residue" evidence="1">
    <location>
        <position position="1"/>
    </location>
</feature>
<dbReference type="EMBL" id="BARW01041899">
    <property type="protein sequence ID" value="GAJ18823.1"/>
    <property type="molecule type" value="Genomic_DNA"/>
</dbReference>
<dbReference type="Gene3D" id="3.40.50.300">
    <property type="entry name" value="P-loop containing nucleotide triphosphate hydrolases"/>
    <property type="match status" value="1"/>
</dbReference>
<dbReference type="AlphaFoldDB" id="X1UMX5"/>
<feature type="non-terminal residue" evidence="1">
    <location>
        <position position="82"/>
    </location>
</feature>
<gene>
    <name evidence="1" type="ORF">S12H4_62444</name>
</gene>
<sequence>PKETGSRIIIKRLSDIEPVPVQWLWFPRFALGKVSLLVGNPGVGKSFMSLDAVARISTGDLWPDSDNLPDDMNRAQKGSSLL</sequence>
<dbReference type="Pfam" id="PF13481">
    <property type="entry name" value="AAA_25"/>
    <property type="match status" value="1"/>
</dbReference>
<dbReference type="InterPro" id="IPR027417">
    <property type="entry name" value="P-loop_NTPase"/>
</dbReference>
<evidence type="ECO:0000313" key="1">
    <source>
        <dbReference type="EMBL" id="GAJ18823.1"/>
    </source>
</evidence>